<dbReference type="Gene3D" id="1.10.510.10">
    <property type="entry name" value="Transferase(Phosphotransferase) domain 1"/>
    <property type="match status" value="1"/>
</dbReference>
<dbReference type="RefSeq" id="WP_007462718.1">
    <property type="nucleotide sequence ID" value="NZ_AMZO01000003.1"/>
</dbReference>
<dbReference type="EMBL" id="AMZO01000003">
    <property type="protein sequence ID" value="ELR67252.1"/>
    <property type="molecule type" value="Genomic_DNA"/>
</dbReference>
<dbReference type="OrthoDB" id="9801841at2"/>
<evidence type="ECO:0000256" key="1">
    <source>
        <dbReference type="SAM" id="MobiDB-lite"/>
    </source>
</evidence>
<evidence type="ECO:0000259" key="2">
    <source>
        <dbReference type="PROSITE" id="PS50011"/>
    </source>
</evidence>
<dbReference type="GO" id="GO:0007165">
    <property type="term" value="P:signal transduction"/>
    <property type="evidence" value="ECO:0007669"/>
    <property type="project" value="TreeGrafter"/>
</dbReference>
<dbReference type="InterPro" id="IPR011009">
    <property type="entry name" value="Kinase-like_dom_sf"/>
</dbReference>
<dbReference type="PANTHER" id="PTHR48011">
    <property type="entry name" value="CCR4-NOT TRANSCRIPTIONAL COMPLEX SUBUNIT CAF120-RELATED"/>
    <property type="match status" value="1"/>
</dbReference>
<dbReference type="PATRIC" id="fig|1056511.3.peg.823"/>
<name>L8JIK7_9GAMM</name>
<sequence>MPDIKEIETGPVEASVLQPSDPDWKSEQLGKRYARWDDMIREWQALQECRGFRVQKTLEMDEKKQLIHFEFDAKARPLSSFGKDEQALFIELLPEIIRAINHCHQNGWVHGDIKPSNILFIPQNRTVRLVDFGASYRVGTSRSDLPTWQVTPMFASANQIDGCGVVDIKDDWFALVKLIEIFIRSCADEKCKEKAISVRSIVERWL</sequence>
<reference evidence="3 4" key="1">
    <citation type="submission" date="2012-12" db="EMBL/GenBank/DDBJ databases">
        <title>Genome Assembly of Photobacterium sp. AK15.</title>
        <authorList>
            <person name="Khatri I."/>
            <person name="Vaidya B."/>
            <person name="Srinivas T.N.R."/>
            <person name="Subramanian S."/>
            <person name="Pinnaka A."/>
        </authorList>
    </citation>
    <scope>NUCLEOTIDE SEQUENCE [LARGE SCALE GENOMIC DNA]</scope>
    <source>
        <strain evidence="3 4">AK15</strain>
    </source>
</reference>
<dbReference type="GO" id="GO:0005524">
    <property type="term" value="F:ATP binding"/>
    <property type="evidence" value="ECO:0007669"/>
    <property type="project" value="InterPro"/>
</dbReference>
<dbReference type="InterPro" id="IPR052751">
    <property type="entry name" value="Plant_MAPKKK"/>
</dbReference>
<feature type="domain" description="Protein kinase" evidence="2">
    <location>
        <begin position="1"/>
        <end position="206"/>
    </location>
</feature>
<dbReference type="GO" id="GO:0004674">
    <property type="term" value="F:protein serine/threonine kinase activity"/>
    <property type="evidence" value="ECO:0007669"/>
    <property type="project" value="UniProtKB-KW"/>
</dbReference>
<keyword evidence="4" id="KW-1185">Reference proteome</keyword>
<dbReference type="SMART" id="SM00220">
    <property type="entry name" value="S_TKc"/>
    <property type="match status" value="1"/>
</dbReference>
<keyword evidence="3" id="KW-0418">Kinase</keyword>
<dbReference type="AlphaFoldDB" id="L8JIK7"/>
<accession>L8JIK7</accession>
<evidence type="ECO:0000313" key="4">
    <source>
        <dbReference type="Proteomes" id="UP000011134"/>
    </source>
</evidence>
<proteinExistence type="predicted"/>
<dbReference type="Pfam" id="PF00069">
    <property type="entry name" value="Pkinase"/>
    <property type="match status" value="1"/>
</dbReference>
<dbReference type="PROSITE" id="PS50011">
    <property type="entry name" value="PROTEIN_KINASE_DOM"/>
    <property type="match status" value="1"/>
</dbReference>
<dbReference type="SUPFAM" id="SSF56112">
    <property type="entry name" value="Protein kinase-like (PK-like)"/>
    <property type="match status" value="1"/>
</dbReference>
<dbReference type="PANTHER" id="PTHR48011:SF56">
    <property type="entry name" value="PROTEIN KINASE DOMAIN-CONTAINING PROTEIN"/>
    <property type="match status" value="1"/>
</dbReference>
<dbReference type="InterPro" id="IPR000719">
    <property type="entry name" value="Prot_kinase_dom"/>
</dbReference>
<gene>
    <name evidence="3" type="ORF">C942_02761</name>
</gene>
<feature type="region of interest" description="Disordered" evidence="1">
    <location>
        <begin position="1"/>
        <end position="23"/>
    </location>
</feature>
<comment type="caution">
    <text evidence="3">The sequence shown here is derived from an EMBL/GenBank/DDBJ whole genome shotgun (WGS) entry which is preliminary data.</text>
</comment>
<organism evidence="3 4">
    <name type="scientific">Photobacterium marinum</name>
    <dbReference type="NCBI Taxonomy" id="1056511"/>
    <lineage>
        <taxon>Bacteria</taxon>
        <taxon>Pseudomonadati</taxon>
        <taxon>Pseudomonadota</taxon>
        <taxon>Gammaproteobacteria</taxon>
        <taxon>Vibrionales</taxon>
        <taxon>Vibrionaceae</taxon>
        <taxon>Photobacterium</taxon>
    </lineage>
</organism>
<keyword evidence="3" id="KW-0723">Serine/threonine-protein kinase</keyword>
<dbReference type="Proteomes" id="UP000011134">
    <property type="component" value="Unassembled WGS sequence"/>
</dbReference>
<evidence type="ECO:0000313" key="3">
    <source>
        <dbReference type="EMBL" id="ELR67252.1"/>
    </source>
</evidence>
<keyword evidence="3" id="KW-0808">Transferase</keyword>
<protein>
    <submittedName>
        <fullName evidence="3">Serine/threonine protein kinase</fullName>
    </submittedName>
</protein>